<gene>
    <name evidence="5" type="ORF">CVV64_21100</name>
</gene>
<dbReference type="EMBL" id="PGXC01000086">
    <property type="protein sequence ID" value="PKK87909.1"/>
    <property type="molecule type" value="Genomic_DNA"/>
</dbReference>
<dbReference type="Gene3D" id="1.20.1330.10">
    <property type="entry name" value="f41 fragment of flagellin, N-terminal domain"/>
    <property type="match status" value="1"/>
</dbReference>
<comment type="caution">
    <text evidence="5">The sequence shown here is derived from an EMBL/GenBank/DDBJ whole genome shotgun (WGS) entry which is preliminary data.</text>
</comment>
<dbReference type="GO" id="GO:0005198">
    <property type="term" value="F:structural molecule activity"/>
    <property type="evidence" value="ECO:0007669"/>
    <property type="project" value="InterPro"/>
</dbReference>
<dbReference type="PANTHER" id="PTHR42792:SF2">
    <property type="entry name" value="FLAGELLIN"/>
    <property type="match status" value="1"/>
</dbReference>
<comment type="similarity">
    <text evidence="2">Belongs to the bacterial flagellin family.</text>
</comment>
<organism evidence="5 6">
    <name type="scientific">Candidatus Wallbacteria bacterium HGW-Wallbacteria-1</name>
    <dbReference type="NCBI Taxonomy" id="2013854"/>
    <lineage>
        <taxon>Bacteria</taxon>
        <taxon>Candidatus Walliibacteriota</taxon>
    </lineage>
</organism>
<keyword evidence="3" id="KW-0975">Bacterial flagellum</keyword>
<feature type="domain" description="Flagellin C-terminal" evidence="4">
    <location>
        <begin position="321"/>
        <end position="404"/>
    </location>
</feature>
<accession>A0A2N1PHV6</accession>
<dbReference type="GO" id="GO:0009288">
    <property type="term" value="C:bacterial-type flagellum"/>
    <property type="evidence" value="ECO:0007669"/>
    <property type="project" value="UniProtKB-SubCell"/>
</dbReference>
<evidence type="ECO:0000259" key="4">
    <source>
        <dbReference type="Pfam" id="PF00700"/>
    </source>
</evidence>
<comment type="subcellular location">
    <subcellularLocation>
        <location evidence="1">Bacterial flagellum</location>
    </subcellularLocation>
</comment>
<evidence type="ECO:0000256" key="1">
    <source>
        <dbReference type="ARBA" id="ARBA00004365"/>
    </source>
</evidence>
<evidence type="ECO:0000256" key="2">
    <source>
        <dbReference type="ARBA" id="ARBA00005709"/>
    </source>
</evidence>
<evidence type="ECO:0000313" key="5">
    <source>
        <dbReference type="EMBL" id="PKK87909.1"/>
    </source>
</evidence>
<name>A0A2N1PHV6_9BACT</name>
<reference evidence="5 6" key="1">
    <citation type="journal article" date="2017" name="ISME J.">
        <title>Potential for microbial H2 and metal transformations associated with novel bacteria and archaea in deep terrestrial subsurface sediments.</title>
        <authorList>
            <person name="Hernsdorf A.W."/>
            <person name="Amano Y."/>
            <person name="Miyakawa K."/>
            <person name="Ise K."/>
            <person name="Suzuki Y."/>
            <person name="Anantharaman K."/>
            <person name="Probst A."/>
            <person name="Burstein D."/>
            <person name="Thomas B.C."/>
            <person name="Banfield J.F."/>
        </authorList>
    </citation>
    <scope>NUCLEOTIDE SEQUENCE [LARGE SCALE GENOMIC DNA]</scope>
    <source>
        <strain evidence="5">HGW-Wallbacteria-1</strain>
    </source>
</reference>
<dbReference type="InterPro" id="IPR001492">
    <property type="entry name" value="Flagellin"/>
</dbReference>
<dbReference type="Gene3D" id="6.10.10.10">
    <property type="entry name" value="Flagellar export chaperone, C-terminal domain"/>
    <property type="match status" value="1"/>
</dbReference>
<dbReference type="SUPFAM" id="SSF64518">
    <property type="entry name" value="Phase 1 flagellin"/>
    <property type="match status" value="1"/>
</dbReference>
<evidence type="ECO:0000256" key="3">
    <source>
        <dbReference type="ARBA" id="ARBA00023143"/>
    </source>
</evidence>
<dbReference type="InterPro" id="IPR046358">
    <property type="entry name" value="Flagellin_C"/>
</dbReference>
<dbReference type="InterPro" id="IPR042187">
    <property type="entry name" value="Flagellin_C_sub2"/>
</dbReference>
<dbReference type="Pfam" id="PF00700">
    <property type="entry name" value="Flagellin_C"/>
    <property type="match status" value="1"/>
</dbReference>
<dbReference type="AlphaFoldDB" id="A0A2N1PHV6"/>
<proteinExistence type="inferred from homology"/>
<evidence type="ECO:0000313" key="6">
    <source>
        <dbReference type="Proteomes" id="UP000233256"/>
    </source>
</evidence>
<dbReference type="PANTHER" id="PTHR42792">
    <property type="entry name" value="FLAGELLIN"/>
    <property type="match status" value="1"/>
</dbReference>
<sequence length="405" mass="42549">MSVEIVNDPTSTYAAYVQASYATNGAADPYGIPNITGPGSNLALKINLAFSQPTDTPDGGTAPQYVDRVIAHEITHAVMMSTMNFGDLSQFFIEGVAEFTHGGDERLESGIALLGSVENVVANIGTGEYGAWSGDSNDYASAYLAVRYMDKQIRLNGGTGIKEVTSYLATNPTHNLDQALLAMKTAHGGLSFNNTATWISQFKATVTTADLNATTGVVLTVGDELDTGSATGSDATGGAAKTAVTIMPETAGDPEVEQPIAGFNITWPDLADSAAQSFKIQIGANTGQSMELLTSDMRATALGISDLKVDSNTSANAAISSCDSAISMVSSERARLGAYQNRLDHTIKNLESSAENLSASESRIRDVDMAREMMTFTKTNILTQAAQAMLSQANQQPQGVLQLLA</sequence>
<protein>
    <recommendedName>
        <fullName evidence="4">Flagellin C-terminal domain-containing protein</fullName>
    </recommendedName>
</protein>
<dbReference type="Proteomes" id="UP000233256">
    <property type="component" value="Unassembled WGS sequence"/>
</dbReference>
<dbReference type="NCBIfam" id="NF033876">
    <property type="entry name" value="flagella_HExxH"/>
    <property type="match status" value="1"/>
</dbReference>